<dbReference type="EMBL" id="BDDD01003614">
    <property type="protein sequence ID" value="GAV85568.1"/>
    <property type="molecule type" value="Genomic_DNA"/>
</dbReference>
<sequence>MRRFNKAWFDKYFTWLEYSITDAYCLYCYLFNPSGNTFVNIGFKYWKNKNKFDTHVGAHSSAQANARLAECSKDLPYLPELLRRAWKVRIIRALLGSFSLRCVSLLHPLPS</sequence>
<evidence type="ECO:0008006" key="4">
    <source>
        <dbReference type="Google" id="ProtNLM"/>
    </source>
</evidence>
<evidence type="ECO:0000313" key="1">
    <source>
        <dbReference type="EMBL" id="GAV85568.1"/>
    </source>
</evidence>
<gene>
    <name evidence="1" type="ORF">CFOL_v3_29004</name>
    <name evidence="2" type="ORF">CFOL_v3_33495</name>
</gene>
<reference evidence="3" key="1">
    <citation type="submission" date="2016-04" db="EMBL/GenBank/DDBJ databases">
        <title>Cephalotus genome sequencing.</title>
        <authorList>
            <person name="Fukushima K."/>
            <person name="Hasebe M."/>
            <person name="Fang X."/>
        </authorList>
    </citation>
    <scope>NUCLEOTIDE SEQUENCE [LARGE SCALE GENOMIC DNA]</scope>
    <source>
        <strain evidence="3">cv. St1</strain>
    </source>
</reference>
<dbReference type="Proteomes" id="UP000187406">
    <property type="component" value="Unassembled WGS sequence"/>
</dbReference>
<evidence type="ECO:0000313" key="3">
    <source>
        <dbReference type="Proteomes" id="UP000187406"/>
    </source>
</evidence>
<evidence type="ECO:0000313" key="2">
    <source>
        <dbReference type="EMBL" id="GAV90086.1"/>
    </source>
</evidence>
<dbReference type="AlphaFoldDB" id="A0A1Q3CZR5"/>
<dbReference type="OrthoDB" id="1245066at2759"/>
<accession>A0A1Q3CZR5</accession>
<name>A0A1Q3CZR5_CEPFO</name>
<organism evidence="1 3">
    <name type="scientific">Cephalotus follicularis</name>
    <name type="common">Albany pitcher plant</name>
    <dbReference type="NCBI Taxonomy" id="3775"/>
    <lineage>
        <taxon>Eukaryota</taxon>
        <taxon>Viridiplantae</taxon>
        <taxon>Streptophyta</taxon>
        <taxon>Embryophyta</taxon>
        <taxon>Tracheophyta</taxon>
        <taxon>Spermatophyta</taxon>
        <taxon>Magnoliopsida</taxon>
        <taxon>eudicotyledons</taxon>
        <taxon>Gunneridae</taxon>
        <taxon>Pentapetalae</taxon>
        <taxon>rosids</taxon>
        <taxon>fabids</taxon>
        <taxon>Oxalidales</taxon>
        <taxon>Cephalotaceae</taxon>
        <taxon>Cephalotus</taxon>
    </lineage>
</organism>
<dbReference type="EMBL" id="BDDD01005965">
    <property type="protein sequence ID" value="GAV90086.1"/>
    <property type="molecule type" value="Genomic_DNA"/>
</dbReference>
<proteinExistence type="predicted"/>
<comment type="caution">
    <text evidence="1">The sequence shown here is derived from an EMBL/GenBank/DDBJ whole genome shotgun (WGS) entry which is preliminary data.</text>
</comment>
<protein>
    <recommendedName>
        <fullName evidence="4">DUF4371 domain-containing protein</fullName>
    </recommendedName>
</protein>
<dbReference type="STRING" id="3775.A0A1Q3CZR5"/>
<keyword evidence="3" id="KW-1185">Reference proteome</keyword>
<reference evidence="1" key="2">
    <citation type="journal article" date="2017" name="Nat. Ecol. Evol.">
        <title>Genome of the pitcher plant Cephalotus reveals genetic changes associated with carnivory.</title>
        <authorList>
            <person name="Fukushima K."/>
            <person name="Fang X."/>
            <person name="Alvarez-Ponce D."/>
            <person name="Cai H."/>
            <person name="Carretero-Paulet L."/>
            <person name="Chen C."/>
            <person name="Chang T."/>
            <person name="Farr K.M."/>
            <person name="Fujita T."/>
            <person name="Hiwatashi Y."/>
            <person name="Hoshi Y."/>
            <person name="Imai T."/>
            <person name="Kasahara M."/>
            <person name="Librado P."/>
            <person name="Mao L."/>
            <person name="Mori H."/>
            <person name="Nishiyama T."/>
            <person name="Nozawa M."/>
            <person name="Palfalvi G."/>
            <person name="Pollard S.T."/>
            <person name="Rozas J."/>
            <person name="Sanchez-Gracia A."/>
            <person name="Sankoff D."/>
            <person name="Shibata T.F."/>
            <person name="Shigenobu S."/>
            <person name="Sumikawa N."/>
            <person name="Uzawa T."/>
            <person name="Xie M."/>
            <person name="Zheng C."/>
            <person name="Pollock D.D."/>
            <person name="Albert V.A."/>
            <person name="Li S."/>
            <person name="Hasebe M."/>
        </authorList>
    </citation>
    <scope>NUCLEOTIDE SEQUENCE</scope>
    <source>
        <strain evidence="1">St1</strain>
    </source>
</reference>